<evidence type="ECO:0000313" key="8">
    <source>
        <dbReference type="EMBL" id="PTQ54636.1"/>
    </source>
</evidence>
<dbReference type="GO" id="GO:0005886">
    <property type="term" value="C:plasma membrane"/>
    <property type="evidence" value="ECO:0007669"/>
    <property type="project" value="TreeGrafter"/>
</dbReference>
<sequence length="406" mass="44782">MTSMLQMASAALLVAFALYVVGTVLYFFSITGRMMRGAGGPVVHARRFGERGYLVVLVGWLFQLAFVVLRWIGSGHAPTSNMFEFMSFLAFSVVLAFLVVYRLYPIALLGLFTVPVAVVLIAYASVFSTQATPLIPALQSYWLYIHVTVAALGEGAFAVGFAAGLMYLLVAVRQDRRSLETALVETVLWAILSLVAFIVMTFAFRAAGHEVVFERVVPDTGMKETTVYTLPALIKPHGAEKVTPGGLEPLFETPAWMRGVNAGRKFNTFVLSLLGGTVLYGLLRLAARERLGKRIQVWLQGADLDLDLVDEISYRAIAIGFPIFTLGALVFAMIWAAEAWGRPWGWDPKETWAFITWLFYAAYLHLRLSVGWHGKKSAWLAVLGFVIVMTNLVVINLVLVGLHSYA</sequence>
<dbReference type="EMBL" id="PEBV01000002">
    <property type="protein sequence ID" value="PTQ54636.1"/>
    <property type="molecule type" value="Genomic_DNA"/>
</dbReference>
<dbReference type="Proteomes" id="UP000244180">
    <property type="component" value="Unassembled WGS sequence"/>
</dbReference>
<comment type="caution">
    <text evidence="8">The sequence shown here is derived from an EMBL/GenBank/DDBJ whole genome shotgun (WGS) entry which is preliminary data.</text>
</comment>
<feature type="domain" description="Cytochrome c assembly protein" evidence="7">
    <location>
        <begin position="300"/>
        <end position="403"/>
    </location>
</feature>
<reference evidence="8 9" key="1">
    <citation type="submission" date="2017-08" db="EMBL/GenBank/DDBJ databases">
        <title>Burning lignite coal seam in the remote Altai Mountains harbors a hydrogen-driven thermophilic microbial community.</title>
        <authorList>
            <person name="Kadnikov V.V."/>
            <person name="Mardanov A.V."/>
            <person name="Ivasenko D."/>
            <person name="Beletsky A.V."/>
            <person name="Karnachuk O.V."/>
            <person name="Ravin N.V."/>
        </authorList>
    </citation>
    <scope>NUCLEOTIDE SEQUENCE [LARGE SCALE GENOMIC DNA]</scope>
    <source>
        <strain evidence="8">AL33</strain>
    </source>
</reference>
<feature type="transmembrane region" description="Helical" evidence="6">
    <location>
        <begin position="6"/>
        <end position="28"/>
    </location>
</feature>
<dbReference type="InterPro" id="IPR002541">
    <property type="entry name" value="Cyt_c_assembly"/>
</dbReference>
<proteinExistence type="predicted"/>
<evidence type="ECO:0000256" key="3">
    <source>
        <dbReference type="ARBA" id="ARBA00022748"/>
    </source>
</evidence>
<feature type="transmembrane region" description="Helical" evidence="6">
    <location>
        <begin position="182"/>
        <end position="204"/>
    </location>
</feature>
<name>A0A2T5GEM4_HYDSH</name>
<feature type="transmembrane region" description="Helical" evidence="6">
    <location>
        <begin position="316"/>
        <end position="337"/>
    </location>
</feature>
<keyword evidence="5 6" id="KW-0472">Membrane</keyword>
<comment type="subcellular location">
    <subcellularLocation>
        <location evidence="1">Membrane</location>
        <topology evidence="1">Multi-pass membrane protein</topology>
    </subcellularLocation>
</comment>
<keyword evidence="3" id="KW-0201">Cytochrome c-type biogenesis</keyword>
<feature type="transmembrane region" description="Helical" evidence="6">
    <location>
        <begin position="378"/>
        <end position="402"/>
    </location>
</feature>
<dbReference type="PANTHER" id="PTHR30071">
    <property type="entry name" value="HEME EXPORTER PROTEIN C"/>
    <property type="match status" value="1"/>
</dbReference>
<keyword evidence="2 6" id="KW-0812">Transmembrane</keyword>
<dbReference type="InterPro" id="IPR045062">
    <property type="entry name" value="Cyt_c_biogenesis_CcsA/CcmC"/>
</dbReference>
<protein>
    <submittedName>
        <fullName evidence="8">Cytochrome c-type biogenesis protein CcsA/ResC</fullName>
    </submittedName>
</protein>
<evidence type="ECO:0000256" key="4">
    <source>
        <dbReference type="ARBA" id="ARBA00022989"/>
    </source>
</evidence>
<dbReference type="PANTHER" id="PTHR30071:SF1">
    <property type="entry name" value="CYTOCHROME B_B6 PROTEIN-RELATED"/>
    <property type="match status" value="1"/>
</dbReference>
<feature type="transmembrane region" description="Helical" evidence="6">
    <location>
        <begin position="85"/>
        <end position="101"/>
    </location>
</feature>
<evidence type="ECO:0000256" key="6">
    <source>
        <dbReference type="SAM" id="Phobius"/>
    </source>
</evidence>
<evidence type="ECO:0000256" key="5">
    <source>
        <dbReference type="ARBA" id="ARBA00023136"/>
    </source>
</evidence>
<feature type="transmembrane region" description="Helical" evidence="6">
    <location>
        <begin position="53"/>
        <end position="73"/>
    </location>
</feature>
<dbReference type="Pfam" id="PF01578">
    <property type="entry name" value="Cytochrom_C_asm"/>
    <property type="match status" value="2"/>
</dbReference>
<dbReference type="AlphaFoldDB" id="A0A2T5GEM4"/>
<feature type="transmembrane region" description="Helical" evidence="6">
    <location>
        <begin position="349"/>
        <end position="366"/>
    </location>
</feature>
<gene>
    <name evidence="8" type="ORF">HSCHL_2227</name>
</gene>
<organism evidence="8 9">
    <name type="scientific">Hydrogenibacillus schlegelii</name>
    <name type="common">Bacillus schlegelii</name>
    <dbReference type="NCBI Taxonomy" id="1484"/>
    <lineage>
        <taxon>Bacteria</taxon>
        <taxon>Bacillati</taxon>
        <taxon>Bacillota</taxon>
        <taxon>Bacilli</taxon>
        <taxon>Bacillales</taxon>
        <taxon>Bacillales Family X. Incertae Sedis</taxon>
        <taxon>Hydrogenibacillus</taxon>
    </lineage>
</organism>
<feature type="transmembrane region" description="Helical" evidence="6">
    <location>
        <begin position="141"/>
        <end position="170"/>
    </location>
</feature>
<evidence type="ECO:0000256" key="2">
    <source>
        <dbReference type="ARBA" id="ARBA00022692"/>
    </source>
</evidence>
<evidence type="ECO:0000259" key="7">
    <source>
        <dbReference type="Pfam" id="PF01578"/>
    </source>
</evidence>
<feature type="domain" description="Cytochrome c assembly protein" evidence="7">
    <location>
        <begin position="80"/>
        <end position="193"/>
    </location>
</feature>
<dbReference type="GO" id="GO:0017004">
    <property type="term" value="P:cytochrome complex assembly"/>
    <property type="evidence" value="ECO:0007669"/>
    <property type="project" value="UniProtKB-KW"/>
</dbReference>
<evidence type="ECO:0000256" key="1">
    <source>
        <dbReference type="ARBA" id="ARBA00004141"/>
    </source>
</evidence>
<evidence type="ECO:0000313" key="9">
    <source>
        <dbReference type="Proteomes" id="UP000244180"/>
    </source>
</evidence>
<feature type="transmembrane region" description="Helical" evidence="6">
    <location>
        <begin position="108"/>
        <end position="129"/>
    </location>
</feature>
<dbReference type="GO" id="GO:0020037">
    <property type="term" value="F:heme binding"/>
    <property type="evidence" value="ECO:0007669"/>
    <property type="project" value="InterPro"/>
</dbReference>
<accession>A0A2T5GEM4</accession>
<keyword evidence="4 6" id="KW-1133">Transmembrane helix</keyword>
<feature type="transmembrane region" description="Helical" evidence="6">
    <location>
        <begin position="266"/>
        <end position="286"/>
    </location>
</feature>